<dbReference type="RefSeq" id="WP_338229128.1">
    <property type="nucleotide sequence ID" value="NZ_BTPE01000008.1"/>
</dbReference>
<reference evidence="2 3" key="1">
    <citation type="submission" date="2023-08" db="EMBL/GenBank/DDBJ databases">
        <title>Draft genome sequence of Algoriphagus taiwanensis.</title>
        <authorList>
            <person name="Takatani N."/>
            <person name="Hosokawa M."/>
            <person name="Sawabe T."/>
        </authorList>
    </citation>
    <scope>NUCLEOTIDE SEQUENCE [LARGE SCALE GENOMIC DNA]</scope>
    <source>
        <strain evidence="2 3">JCM 19755</strain>
    </source>
</reference>
<evidence type="ECO:0000313" key="3">
    <source>
        <dbReference type="Proteomes" id="UP001307705"/>
    </source>
</evidence>
<feature type="transmembrane region" description="Helical" evidence="1">
    <location>
        <begin position="329"/>
        <end position="347"/>
    </location>
</feature>
<sequence length="504" mass="59072">MKLGLPILSSSVFWSVIMFFSLVLIWFLPWRFQVNDDEMMMWLVSGAYTGNQESYSVFLNPLLSRLFSGLYKLWPNMTWYPLAWFSILFFSFDTLNRIAISKAASAQHQLIWILILFSFVVHSAFFLQFSVVSALAVTAGLSSRIWKFFKGYRSFGDLKKEDILLFFGFLIREEVAYLLLAGFFGFGFLFGNRKIVFKACLLPLLLFLAGSSLTNIWIDFGDFQEFKRHNKLRSEVFDHPMLQLEKEVWKEKDPSLFHFGNGLQDFQRDNLDPERLEAWKVKLDSSRPQLISPSFFRKALLTYIEKEHFFILLWVGLFLYLLSLRSWRLASLFVVVIGGMIILAPFFLLKVQIHSLGFLLLIGIVLLFQKENPPHSSRFHFGLGVLLIFGLLFHWFSFFKAKGNIPDSSQLQKQLSLLKEEGVEEIFFISENKFYRDFVFEKPLPFRIMGWSSLLLSYHEKSESEKVAYLVHENTFRSNRTYFENKGHSFYEFEEFVLVKTNGN</sequence>
<feature type="transmembrane region" description="Helical" evidence="1">
    <location>
        <begin position="353"/>
        <end position="369"/>
    </location>
</feature>
<feature type="transmembrane region" description="Helical" evidence="1">
    <location>
        <begin position="163"/>
        <end position="189"/>
    </location>
</feature>
<name>A0ABQ6Q3V2_9BACT</name>
<comment type="caution">
    <text evidence="2">The sequence shown here is derived from an EMBL/GenBank/DDBJ whole genome shotgun (WGS) entry which is preliminary data.</text>
</comment>
<evidence type="ECO:0000313" key="2">
    <source>
        <dbReference type="EMBL" id="GMQ34305.1"/>
    </source>
</evidence>
<keyword evidence="1" id="KW-0812">Transmembrane</keyword>
<feature type="transmembrane region" description="Helical" evidence="1">
    <location>
        <begin position="79"/>
        <end position="98"/>
    </location>
</feature>
<gene>
    <name evidence="2" type="ORF">Ataiwa_25770</name>
</gene>
<evidence type="ECO:0008006" key="4">
    <source>
        <dbReference type="Google" id="ProtNLM"/>
    </source>
</evidence>
<feature type="transmembrane region" description="Helical" evidence="1">
    <location>
        <begin position="196"/>
        <end position="218"/>
    </location>
</feature>
<protein>
    <recommendedName>
        <fullName evidence="4">Dolichyl-phosphate-mannose-protein mannosyltransferase</fullName>
    </recommendedName>
</protein>
<feature type="transmembrane region" description="Helical" evidence="1">
    <location>
        <begin position="12"/>
        <end position="32"/>
    </location>
</feature>
<dbReference type="EMBL" id="BTPE01000008">
    <property type="protein sequence ID" value="GMQ34305.1"/>
    <property type="molecule type" value="Genomic_DNA"/>
</dbReference>
<keyword evidence="1" id="KW-1133">Transmembrane helix</keyword>
<feature type="transmembrane region" description="Helical" evidence="1">
    <location>
        <begin position="381"/>
        <end position="399"/>
    </location>
</feature>
<keyword evidence="3" id="KW-1185">Reference proteome</keyword>
<feature type="transmembrane region" description="Helical" evidence="1">
    <location>
        <begin position="300"/>
        <end position="322"/>
    </location>
</feature>
<keyword evidence="1" id="KW-0472">Membrane</keyword>
<dbReference type="Proteomes" id="UP001307705">
    <property type="component" value="Unassembled WGS sequence"/>
</dbReference>
<organism evidence="2 3">
    <name type="scientific">Algoriphagus taiwanensis</name>
    <dbReference type="NCBI Taxonomy" id="1445656"/>
    <lineage>
        <taxon>Bacteria</taxon>
        <taxon>Pseudomonadati</taxon>
        <taxon>Bacteroidota</taxon>
        <taxon>Cytophagia</taxon>
        <taxon>Cytophagales</taxon>
        <taxon>Cyclobacteriaceae</taxon>
        <taxon>Algoriphagus</taxon>
    </lineage>
</organism>
<proteinExistence type="predicted"/>
<evidence type="ECO:0000256" key="1">
    <source>
        <dbReference type="SAM" id="Phobius"/>
    </source>
</evidence>
<feature type="transmembrane region" description="Helical" evidence="1">
    <location>
        <begin position="110"/>
        <end position="143"/>
    </location>
</feature>
<accession>A0ABQ6Q3V2</accession>